<proteinExistence type="inferred from homology"/>
<dbReference type="EC" id="3.1.26.4" evidence="2"/>
<accession>A0A7K6TK19</accession>
<feature type="non-terminal residue" evidence="4">
    <location>
        <position position="98"/>
    </location>
</feature>
<name>A0A7K6TK19_CALNI</name>
<dbReference type="EMBL" id="VZSB01003633">
    <property type="protein sequence ID" value="NWX10982.1"/>
    <property type="molecule type" value="Genomic_DNA"/>
</dbReference>
<evidence type="ECO:0000256" key="2">
    <source>
        <dbReference type="ARBA" id="ARBA00012180"/>
    </source>
</evidence>
<dbReference type="AlphaFoldDB" id="A0A7K6TK19"/>
<sequence>ILQEYEHSSEVTLIQYVDDLLLAGQNEEIVRQESIKLLNFLSLQGLKVSRAKLQFVEQEVKYLGHHLSKGTKYLDPERINGILSLQPPKSKRQIRQIL</sequence>
<dbReference type="InterPro" id="IPR051320">
    <property type="entry name" value="Viral_Replic_Matur_Polypro"/>
</dbReference>
<gene>
    <name evidence="4" type="primary">Tf29</name>
    <name evidence="4" type="ORF">CALNIC_R15617</name>
</gene>
<dbReference type="PANTHER" id="PTHR33064:SF37">
    <property type="entry name" value="RIBONUCLEASE H"/>
    <property type="match status" value="1"/>
</dbReference>
<organism evidence="4 5">
    <name type="scientific">Caloenas nicobarica</name>
    <name type="common">Nicobar pigeon</name>
    <dbReference type="NCBI Taxonomy" id="187106"/>
    <lineage>
        <taxon>Eukaryota</taxon>
        <taxon>Metazoa</taxon>
        <taxon>Chordata</taxon>
        <taxon>Craniata</taxon>
        <taxon>Vertebrata</taxon>
        <taxon>Euteleostomi</taxon>
        <taxon>Archelosauria</taxon>
        <taxon>Archosauria</taxon>
        <taxon>Dinosauria</taxon>
        <taxon>Saurischia</taxon>
        <taxon>Theropoda</taxon>
        <taxon>Coelurosauria</taxon>
        <taxon>Aves</taxon>
        <taxon>Neognathae</taxon>
        <taxon>Neoaves</taxon>
        <taxon>Columbimorphae</taxon>
        <taxon>Columbiformes</taxon>
        <taxon>Columbidae</taxon>
        <taxon>Caloenas</taxon>
    </lineage>
</organism>
<evidence type="ECO:0000256" key="1">
    <source>
        <dbReference type="ARBA" id="ARBA00010879"/>
    </source>
</evidence>
<feature type="non-terminal residue" evidence="4">
    <location>
        <position position="1"/>
    </location>
</feature>
<dbReference type="PROSITE" id="PS50878">
    <property type="entry name" value="RT_POL"/>
    <property type="match status" value="1"/>
</dbReference>
<comment type="caution">
    <text evidence="4">The sequence shown here is derived from an EMBL/GenBank/DDBJ whole genome shotgun (WGS) entry which is preliminary data.</text>
</comment>
<feature type="domain" description="Reverse transcriptase" evidence="3">
    <location>
        <begin position="1"/>
        <end position="67"/>
    </location>
</feature>
<dbReference type="InterPro" id="IPR000477">
    <property type="entry name" value="RT_dom"/>
</dbReference>
<dbReference type="InterPro" id="IPR043128">
    <property type="entry name" value="Rev_trsase/Diguanyl_cyclase"/>
</dbReference>
<evidence type="ECO:0000259" key="3">
    <source>
        <dbReference type="PROSITE" id="PS50878"/>
    </source>
</evidence>
<reference evidence="4 5" key="1">
    <citation type="submission" date="2019-09" db="EMBL/GenBank/DDBJ databases">
        <title>Bird 10,000 Genomes (B10K) Project - Family phase.</title>
        <authorList>
            <person name="Zhang G."/>
        </authorList>
    </citation>
    <scope>NUCLEOTIDE SEQUENCE [LARGE SCALE GENOMIC DNA]</scope>
    <source>
        <strain evidence="4">OUT-0007</strain>
        <tissue evidence="4">Blood</tissue>
    </source>
</reference>
<dbReference type="SUPFAM" id="SSF56672">
    <property type="entry name" value="DNA/RNA polymerases"/>
    <property type="match status" value="1"/>
</dbReference>
<dbReference type="GO" id="GO:0004523">
    <property type="term" value="F:RNA-DNA hybrid ribonuclease activity"/>
    <property type="evidence" value="ECO:0007669"/>
    <property type="project" value="UniProtKB-EC"/>
</dbReference>
<protein>
    <recommendedName>
        <fullName evidence="2">ribonuclease H</fullName>
        <ecNumber evidence="2">3.1.26.4</ecNumber>
    </recommendedName>
</protein>
<dbReference type="Proteomes" id="UP000546235">
    <property type="component" value="Unassembled WGS sequence"/>
</dbReference>
<dbReference type="Gene3D" id="3.30.70.270">
    <property type="match status" value="1"/>
</dbReference>
<keyword evidence="5" id="KW-1185">Reference proteome</keyword>
<dbReference type="InterPro" id="IPR043502">
    <property type="entry name" value="DNA/RNA_pol_sf"/>
</dbReference>
<dbReference type="PANTHER" id="PTHR33064">
    <property type="entry name" value="POL PROTEIN"/>
    <property type="match status" value="1"/>
</dbReference>
<evidence type="ECO:0000313" key="4">
    <source>
        <dbReference type="EMBL" id="NWX10982.1"/>
    </source>
</evidence>
<comment type="similarity">
    <text evidence="1">Belongs to the beta type-B retroviral polymerase family. HERV class-II K(HML-2) pol subfamily.</text>
</comment>
<evidence type="ECO:0000313" key="5">
    <source>
        <dbReference type="Proteomes" id="UP000546235"/>
    </source>
</evidence>
<dbReference type="Pfam" id="PF00078">
    <property type="entry name" value="RVT_1"/>
    <property type="match status" value="1"/>
</dbReference>